<dbReference type="Proteomes" id="UP001150879">
    <property type="component" value="Unassembled WGS sequence"/>
</dbReference>
<protein>
    <submittedName>
        <fullName evidence="1">Uncharacterized protein</fullName>
    </submittedName>
</protein>
<reference evidence="1" key="2">
    <citation type="journal article" date="2023" name="IMA Fungus">
        <title>Comparative genomic study of the Penicillium genus elucidates a diverse pangenome and 15 lateral gene transfer events.</title>
        <authorList>
            <person name="Petersen C."/>
            <person name="Sorensen T."/>
            <person name="Nielsen M.R."/>
            <person name="Sondergaard T.E."/>
            <person name="Sorensen J.L."/>
            <person name="Fitzpatrick D.A."/>
            <person name="Frisvad J.C."/>
            <person name="Nielsen K.L."/>
        </authorList>
    </citation>
    <scope>NUCLEOTIDE SEQUENCE</scope>
    <source>
        <strain evidence="1">IBT 16849</strain>
    </source>
</reference>
<evidence type="ECO:0000313" key="2">
    <source>
        <dbReference type="Proteomes" id="UP001150879"/>
    </source>
</evidence>
<dbReference type="EMBL" id="JAPQKP010000001">
    <property type="protein sequence ID" value="KAJ5209915.1"/>
    <property type="molecule type" value="Genomic_DNA"/>
</dbReference>
<proteinExistence type="predicted"/>
<name>A0A9W9T629_9EURO</name>
<accession>A0A9W9T629</accession>
<dbReference type="OrthoDB" id="4062651at2759"/>
<evidence type="ECO:0000313" key="1">
    <source>
        <dbReference type="EMBL" id="KAJ5209915.1"/>
    </source>
</evidence>
<gene>
    <name evidence="1" type="ORF">N7472_000054</name>
</gene>
<keyword evidence="2" id="KW-1185">Reference proteome</keyword>
<reference evidence="1" key="1">
    <citation type="submission" date="2022-11" db="EMBL/GenBank/DDBJ databases">
        <authorList>
            <person name="Petersen C."/>
        </authorList>
    </citation>
    <scope>NUCLEOTIDE SEQUENCE</scope>
    <source>
        <strain evidence="1">IBT 16849</strain>
    </source>
</reference>
<dbReference type="AlphaFoldDB" id="A0A9W9T629"/>
<sequence>MVTDILGVLPEGQGYFGLRETETHCNIWDWDQLRLIRVKGTAKLFLPDEDIENSILTQFADYFSPEVRAIKVDDDGLLTRVSIDPREDDTFFVGYIPSRSVRYP</sequence>
<comment type="caution">
    <text evidence="1">The sequence shown here is derived from an EMBL/GenBank/DDBJ whole genome shotgun (WGS) entry which is preliminary data.</text>
</comment>
<organism evidence="1 2">
    <name type="scientific">Penicillium cf. griseofulvum</name>
    <dbReference type="NCBI Taxonomy" id="2972120"/>
    <lineage>
        <taxon>Eukaryota</taxon>
        <taxon>Fungi</taxon>
        <taxon>Dikarya</taxon>
        <taxon>Ascomycota</taxon>
        <taxon>Pezizomycotina</taxon>
        <taxon>Eurotiomycetes</taxon>
        <taxon>Eurotiomycetidae</taxon>
        <taxon>Eurotiales</taxon>
        <taxon>Aspergillaceae</taxon>
        <taxon>Penicillium</taxon>
    </lineage>
</organism>